<gene>
    <name evidence="1" type="ORF">FHR33_004703</name>
</gene>
<evidence type="ECO:0000313" key="1">
    <source>
        <dbReference type="EMBL" id="MBB3728843.1"/>
    </source>
</evidence>
<sequence>MPPPRKPRIVLQGLGAVLALAVTLGAMTYDDYRVYRVRTGANEITQTHVVQPGQAITLKHISWKASVEAVPSLPDGKKAGPGTTYMKIVITRAAADQEGTVKTAKPGKMRLEDRLGRSWAIEVGDDAVRGDKLEIGRPYPITAFARVPAAQAQEVELVLRPSNYRSDVPTEKLTTTHTDPDDVELRFKR</sequence>
<dbReference type="RefSeq" id="WP_183651298.1">
    <property type="nucleotide sequence ID" value="NZ_JACIBV010000001.1"/>
</dbReference>
<comment type="caution">
    <text evidence="1">The sequence shown here is derived from an EMBL/GenBank/DDBJ whole genome shotgun (WGS) entry which is preliminary data.</text>
</comment>
<organism evidence="1 2">
    <name type="scientific">Nonomuraea dietziae</name>
    <dbReference type="NCBI Taxonomy" id="65515"/>
    <lineage>
        <taxon>Bacteria</taxon>
        <taxon>Bacillati</taxon>
        <taxon>Actinomycetota</taxon>
        <taxon>Actinomycetes</taxon>
        <taxon>Streptosporangiales</taxon>
        <taxon>Streptosporangiaceae</taxon>
        <taxon>Nonomuraea</taxon>
    </lineage>
</organism>
<name>A0A7W5YC30_9ACTN</name>
<dbReference type="AlphaFoldDB" id="A0A7W5YC30"/>
<keyword evidence="2" id="KW-1185">Reference proteome</keyword>
<evidence type="ECO:0000313" key="2">
    <source>
        <dbReference type="Proteomes" id="UP000579945"/>
    </source>
</evidence>
<dbReference type="EMBL" id="JACIBV010000001">
    <property type="protein sequence ID" value="MBB3728843.1"/>
    <property type="molecule type" value="Genomic_DNA"/>
</dbReference>
<proteinExistence type="predicted"/>
<dbReference type="GeneID" id="95391057"/>
<reference evidence="1 2" key="1">
    <citation type="submission" date="2020-08" db="EMBL/GenBank/DDBJ databases">
        <title>Sequencing the genomes of 1000 actinobacteria strains.</title>
        <authorList>
            <person name="Klenk H.-P."/>
        </authorList>
    </citation>
    <scope>NUCLEOTIDE SEQUENCE [LARGE SCALE GENOMIC DNA]</scope>
    <source>
        <strain evidence="1 2">DSM 44320</strain>
    </source>
</reference>
<protein>
    <submittedName>
        <fullName evidence="1">Uncharacterized protein</fullName>
    </submittedName>
</protein>
<dbReference type="Proteomes" id="UP000579945">
    <property type="component" value="Unassembled WGS sequence"/>
</dbReference>
<accession>A0A7W5YC30</accession>